<dbReference type="PaxDb" id="67767-A0A0J7KZC2"/>
<dbReference type="FunFam" id="1.20.5.340:FF:000001">
    <property type="entry name" value="Tropomyosin alpha-1 chain isoform 2"/>
    <property type="match status" value="1"/>
</dbReference>
<dbReference type="InterPro" id="IPR000533">
    <property type="entry name" value="Tropomyosin"/>
</dbReference>
<reference evidence="4 5" key="1">
    <citation type="submission" date="2015-04" db="EMBL/GenBank/DDBJ databases">
        <title>Lasius niger genome sequencing.</title>
        <authorList>
            <person name="Konorov E.A."/>
            <person name="Nikitin M.A."/>
            <person name="Kirill M.V."/>
            <person name="Chang P."/>
        </authorList>
    </citation>
    <scope>NUCLEOTIDE SEQUENCE [LARGE SCALE GENOMIC DNA]</scope>
    <source>
        <tissue evidence="4">Whole</tissue>
    </source>
</reference>
<dbReference type="PRINTS" id="PR00194">
    <property type="entry name" value="TROPOMYOSIN"/>
</dbReference>
<evidence type="ECO:0000256" key="1">
    <source>
        <dbReference type="ARBA" id="ARBA00009036"/>
    </source>
</evidence>
<dbReference type="Proteomes" id="UP000036403">
    <property type="component" value="Unassembled WGS sequence"/>
</dbReference>
<dbReference type="PANTHER" id="PTHR19269">
    <property type="entry name" value="TROPOMYOSIN"/>
    <property type="match status" value="1"/>
</dbReference>
<keyword evidence="2 3" id="KW-0175">Coiled coil</keyword>
<feature type="coiled-coil region" evidence="3">
    <location>
        <begin position="141"/>
        <end position="277"/>
    </location>
</feature>
<sequence length="284" mass="32845">MEAIKKKIAALKLEMDAANEKVELNETKAKQEDIRADRLNDDLRDLQKKLTQLERDYGIAKTNLEQSTADLEQCEKSWSKAEQDRTSLTKKVQEIEATLHKKEELRLSAQTKLARATELADDAQRMCNVLADRSRLDEERMEKLMAELKDARLIAEDADSKSDEIAKKLQFVEEELEAAEERVKTSEAKIVEREDELFIVQNIVKSLEVSEEKANQRVEDFKVQLKSLKKKLKEAEKRAITAERTVKTLIKEVDMKEDELREEKEKYKAVCDDMDATFAEMTGY</sequence>
<evidence type="ECO:0000256" key="2">
    <source>
        <dbReference type="ARBA" id="ARBA00023054"/>
    </source>
</evidence>
<accession>A0A0J7KZC2</accession>
<feature type="coiled-coil region" evidence="3">
    <location>
        <begin position="1"/>
        <end position="105"/>
    </location>
</feature>
<dbReference type="AlphaFoldDB" id="A0A0J7KZC2"/>
<dbReference type="FunFam" id="1.20.5.170:FF:000001">
    <property type="entry name" value="Tropomyosin alpha-1 chain isoform 1"/>
    <property type="match status" value="1"/>
</dbReference>
<dbReference type="STRING" id="67767.A0A0J7KZC2"/>
<evidence type="ECO:0000313" key="5">
    <source>
        <dbReference type="Proteomes" id="UP000036403"/>
    </source>
</evidence>
<proteinExistence type="inferred from homology"/>
<evidence type="ECO:0000256" key="3">
    <source>
        <dbReference type="SAM" id="Coils"/>
    </source>
</evidence>
<keyword evidence="5" id="KW-1185">Reference proteome</keyword>
<gene>
    <name evidence="4" type="ORF">RF55_4122</name>
</gene>
<dbReference type="Gene3D" id="1.20.5.340">
    <property type="match status" value="1"/>
</dbReference>
<evidence type="ECO:0000313" key="4">
    <source>
        <dbReference type="EMBL" id="KMQ95648.1"/>
    </source>
</evidence>
<comment type="similarity">
    <text evidence="1">Belongs to the tropomyosin family.</text>
</comment>
<organism evidence="4 5">
    <name type="scientific">Lasius niger</name>
    <name type="common">Black garden ant</name>
    <dbReference type="NCBI Taxonomy" id="67767"/>
    <lineage>
        <taxon>Eukaryota</taxon>
        <taxon>Metazoa</taxon>
        <taxon>Ecdysozoa</taxon>
        <taxon>Arthropoda</taxon>
        <taxon>Hexapoda</taxon>
        <taxon>Insecta</taxon>
        <taxon>Pterygota</taxon>
        <taxon>Neoptera</taxon>
        <taxon>Endopterygota</taxon>
        <taxon>Hymenoptera</taxon>
        <taxon>Apocrita</taxon>
        <taxon>Aculeata</taxon>
        <taxon>Formicoidea</taxon>
        <taxon>Formicidae</taxon>
        <taxon>Formicinae</taxon>
        <taxon>Lasius</taxon>
        <taxon>Lasius</taxon>
    </lineage>
</organism>
<dbReference type="OrthoDB" id="128924at2759"/>
<comment type="caution">
    <text evidence="4">The sequence shown here is derived from an EMBL/GenBank/DDBJ whole genome shotgun (WGS) entry which is preliminary data.</text>
</comment>
<dbReference type="Pfam" id="PF00261">
    <property type="entry name" value="Tropomyosin"/>
    <property type="match status" value="1"/>
</dbReference>
<protein>
    <submittedName>
        <fullName evidence="4">Tropomyosin-2-like isoform x1 protein</fullName>
    </submittedName>
</protein>
<name>A0A0J7KZC2_LASNI</name>
<dbReference type="EMBL" id="LBMM01001851">
    <property type="protein sequence ID" value="KMQ95648.1"/>
    <property type="molecule type" value="Genomic_DNA"/>
</dbReference>
<dbReference type="Gene3D" id="1.20.5.170">
    <property type="match status" value="2"/>
</dbReference>
<dbReference type="SUPFAM" id="SSF57997">
    <property type="entry name" value="Tropomyosin"/>
    <property type="match status" value="1"/>
</dbReference>